<feature type="compositionally biased region" description="Acidic residues" evidence="8">
    <location>
        <begin position="552"/>
        <end position="586"/>
    </location>
</feature>
<feature type="region of interest" description="Disordered" evidence="8">
    <location>
        <begin position="550"/>
        <end position="616"/>
    </location>
</feature>
<feature type="compositionally biased region" description="Basic residues" evidence="8">
    <location>
        <begin position="1008"/>
        <end position="1026"/>
    </location>
</feature>
<comment type="subunit">
    <text evidence="7">Adaptor protein complex 3 (AP-3) is a heterotetramer.</text>
</comment>
<evidence type="ECO:0000256" key="3">
    <source>
        <dbReference type="ARBA" id="ARBA00022448"/>
    </source>
</evidence>
<feature type="region of interest" description="Disordered" evidence="8">
    <location>
        <begin position="725"/>
        <end position="1042"/>
    </location>
</feature>
<dbReference type="InterPro" id="IPR016024">
    <property type="entry name" value="ARM-type_fold"/>
</dbReference>
<organism evidence="10 11">
    <name type="scientific">Cymbomonas tetramitiformis</name>
    <dbReference type="NCBI Taxonomy" id="36881"/>
    <lineage>
        <taxon>Eukaryota</taxon>
        <taxon>Viridiplantae</taxon>
        <taxon>Chlorophyta</taxon>
        <taxon>Pyramimonadophyceae</taxon>
        <taxon>Pyramimonadales</taxon>
        <taxon>Pyramimonadaceae</taxon>
        <taxon>Cymbomonas</taxon>
    </lineage>
</organism>
<evidence type="ECO:0000259" key="9">
    <source>
        <dbReference type="Pfam" id="PF01602"/>
    </source>
</evidence>
<dbReference type="GO" id="GO:0005794">
    <property type="term" value="C:Golgi apparatus"/>
    <property type="evidence" value="ECO:0007669"/>
    <property type="project" value="UniProtKB-SubCell"/>
</dbReference>
<comment type="subcellular location">
    <subcellularLocation>
        <location evidence="1">Endomembrane system</location>
    </subcellularLocation>
    <subcellularLocation>
        <location evidence="7">Golgi apparatus</location>
    </subcellularLocation>
</comment>
<evidence type="ECO:0000256" key="6">
    <source>
        <dbReference type="ARBA" id="ARBA00023136"/>
    </source>
</evidence>
<keyword evidence="11" id="KW-1185">Reference proteome</keyword>
<evidence type="ECO:0000256" key="7">
    <source>
        <dbReference type="PIRNR" id="PIRNR037092"/>
    </source>
</evidence>
<accession>A0AAE0BSS4</accession>
<comment type="similarity">
    <text evidence="2 7">Belongs to the adaptor complexes large subunit family.</text>
</comment>
<gene>
    <name evidence="10" type="ORF">CYMTET_48985</name>
</gene>
<keyword evidence="7" id="KW-0333">Golgi apparatus</keyword>
<dbReference type="PANTHER" id="PTHR22781">
    <property type="entry name" value="DELTA ADAPTIN-RELATED"/>
    <property type="match status" value="1"/>
</dbReference>
<dbReference type="GO" id="GO:0030123">
    <property type="term" value="C:AP-3 adaptor complex"/>
    <property type="evidence" value="ECO:0007669"/>
    <property type="project" value="InterPro"/>
</dbReference>
<dbReference type="InterPro" id="IPR002553">
    <property type="entry name" value="Clathrin/coatomer_adapt-like_N"/>
</dbReference>
<feature type="compositionally biased region" description="Basic and acidic residues" evidence="8">
    <location>
        <begin position="926"/>
        <end position="936"/>
    </location>
</feature>
<dbReference type="Pfam" id="PF01602">
    <property type="entry name" value="Adaptin_N"/>
    <property type="match status" value="1"/>
</dbReference>
<keyword evidence="4" id="KW-0677">Repeat</keyword>
<evidence type="ECO:0000313" key="10">
    <source>
        <dbReference type="EMBL" id="KAK3241234.1"/>
    </source>
</evidence>
<keyword evidence="6" id="KW-0472">Membrane</keyword>
<feature type="compositionally biased region" description="Acidic residues" evidence="8">
    <location>
        <begin position="728"/>
        <end position="749"/>
    </location>
</feature>
<evidence type="ECO:0000313" key="11">
    <source>
        <dbReference type="Proteomes" id="UP001190700"/>
    </source>
</evidence>
<feature type="compositionally biased region" description="Basic residues" evidence="8">
    <location>
        <begin position="794"/>
        <end position="804"/>
    </location>
</feature>
<evidence type="ECO:0000256" key="4">
    <source>
        <dbReference type="ARBA" id="ARBA00022737"/>
    </source>
</evidence>
<feature type="compositionally biased region" description="Basic and acidic residues" evidence="8">
    <location>
        <begin position="587"/>
        <end position="599"/>
    </location>
</feature>
<dbReference type="SUPFAM" id="SSF48371">
    <property type="entry name" value="ARM repeat"/>
    <property type="match status" value="1"/>
</dbReference>
<dbReference type="PANTHER" id="PTHR22781:SF12">
    <property type="entry name" value="AP-3 COMPLEX SUBUNIT DELTA-1"/>
    <property type="match status" value="1"/>
</dbReference>
<feature type="compositionally biased region" description="Basic residues" evidence="8">
    <location>
        <begin position="847"/>
        <end position="858"/>
    </location>
</feature>
<dbReference type="PIRSF" id="PIRSF037092">
    <property type="entry name" value="AP3_complex_delta"/>
    <property type="match status" value="1"/>
</dbReference>
<feature type="compositionally biased region" description="Low complexity" evidence="8">
    <location>
        <begin position="1030"/>
        <end position="1042"/>
    </location>
</feature>
<dbReference type="Proteomes" id="UP001190700">
    <property type="component" value="Unassembled WGS sequence"/>
</dbReference>
<feature type="compositionally biased region" description="Basic and acidic residues" evidence="8">
    <location>
        <begin position="997"/>
        <end position="1007"/>
    </location>
</feature>
<dbReference type="GO" id="GO:0010008">
    <property type="term" value="C:endosome membrane"/>
    <property type="evidence" value="ECO:0007669"/>
    <property type="project" value="TreeGrafter"/>
</dbReference>
<proteinExistence type="inferred from homology"/>
<name>A0AAE0BSS4_9CHLO</name>
<comment type="function">
    <text evidence="7">Part of the AP-3 complex, an adaptor-related complex which seems to be clathrin-associated. The complex is associated with the Golgi region as well as more peripheral structures. It facilitates the budding of vesicles from the Golgi membrane and may be directly involved in trafficking to the vacuole. It also function in maintaining the identity of lytic vacuoles and in regulating the transition between storage and lytic vacuoles.</text>
</comment>
<protein>
    <recommendedName>
        <fullName evidence="7">AP-3 complex subunit delta</fullName>
    </recommendedName>
</protein>
<comment type="caution">
    <text evidence="10">The sequence shown here is derived from an EMBL/GenBank/DDBJ whole genome shotgun (WGS) entry which is preliminary data.</text>
</comment>
<dbReference type="GO" id="GO:0006623">
    <property type="term" value="P:protein targeting to vacuole"/>
    <property type="evidence" value="ECO:0007669"/>
    <property type="project" value="TreeGrafter"/>
</dbReference>
<reference evidence="10 11" key="1">
    <citation type="journal article" date="2015" name="Genome Biol. Evol.">
        <title>Comparative Genomics of a Bacterivorous Green Alga Reveals Evolutionary Causalities and Consequences of Phago-Mixotrophic Mode of Nutrition.</title>
        <authorList>
            <person name="Burns J.A."/>
            <person name="Paasch A."/>
            <person name="Narechania A."/>
            <person name="Kim E."/>
        </authorList>
    </citation>
    <scope>NUCLEOTIDE SEQUENCE [LARGE SCALE GENOMIC DNA]</scope>
    <source>
        <strain evidence="10 11">PLY_AMNH</strain>
    </source>
</reference>
<evidence type="ECO:0000256" key="2">
    <source>
        <dbReference type="ARBA" id="ARBA00006613"/>
    </source>
</evidence>
<sequence length="1042" mass="116088">MSSKIRAIANDGVYRVQEASRKARKKAQEVITFQKNLKDMITGMRTAKGNEESYINACIQEIHKEIKSTDPRMKGLALQKMTYLVMLGYDMTWASFNVVEVMSQPRLHLKHCGYHAASQSFELSTDVILLIPNLIKKDLAGTNMYEAGFALDCLANVMTPDLARDLVSDVFTLLNSSHAHLRKKACLTLYKAFMHYPDSLRPAFSRLTEKLEDDDPAVVCAVVGVLCELCMHNPQNYLPLAPTFFRILCASNNNWVTIKLVKMFAVLCPLEPRLIKKLVEPMMEIMRSTPAKSLLFECIRTVTSGMSSSSALVRLAIEKLQDFIGEPDPNLKFLGLSALEDLLPNFPKAVGEHRETIFRCLQEGDITIQLRALSLVQGMASRRNIIGSVTTLMMHMRIAEQPLRDDLVAAVLTMCRRDRYSLLNDFYWYVAVLSELARVPESKHGEEVGRQLIDVSVRVEEVREDAVKAVRSLLMDQTLIEDKPANLTVTKVLQAAAWITGEYAAVVDDKIEIAQALLSREVARLPAEVQQAYVQALLKMFVSAAPYQLQPEQDDDDDDVDVGADEAPEPADEEKEEGVETGEETSEEVKAVEQTVEKDETGEDAADPSVPPTPEKSAAVEVFDAEQARKLREVLLEGFAVFTQGENLEVVERSTQTVAILELTRMAEGTETDAAAADATLAACMTQLQTLFAEEFDPVSAKAQQKVQVPAGLELEAPVPQHILSQFSDDEDEEAEDEDDEVEEGDESAYQDKYQESGDKKKGKKGEKDEDVASFLTHKSKAQRKKADAQSRAAAKKHRERHQHFYLGGGPSKKDEKEEDEDEGEEEMPEEKSVADKLSGIKTKSSSQKKKLGKPMKVKRGDDDDDEDEVYTPKVGSSKRREEDKYSHLNIDISEPLDEDELLPTTEAYPNFDPLTGMDEAYGEEGDGKQRGGKEEKKKKKKKKAKEEDEEELDEEAPKKGKAKADKAKGSKKEKKSKLSKEDPEEQTVSIGEDDEGTRVADSDSLPKPKKGKTAQDKVKKKPKKKSASEEAAAETATAFML</sequence>
<keyword evidence="3 7" id="KW-0813">Transport</keyword>
<feature type="compositionally biased region" description="Acidic residues" evidence="8">
    <location>
        <begin position="817"/>
        <end position="829"/>
    </location>
</feature>
<evidence type="ECO:0000256" key="5">
    <source>
        <dbReference type="ARBA" id="ARBA00022927"/>
    </source>
</evidence>
<dbReference type="GO" id="GO:0006896">
    <property type="term" value="P:Golgi to vacuole transport"/>
    <property type="evidence" value="ECO:0007669"/>
    <property type="project" value="TreeGrafter"/>
</dbReference>
<evidence type="ECO:0000256" key="1">
    <source>
        <dbReference type="ARBA" id="ARBA00004308"/>
    </source>
</evidence>
<keyword evidence="5 7" id="KW-0653">Protein transport</keyword>
<evidence type="ECO:0000256" key="8">
    <source>
        <dbReference type="SAM" id="MobiDB-lite"/>
    </source>
</evidence>
<feature type="domain" description="Clathrin/coatomer adaptor adaptin-like N-terminal" evidence="9">
    <location>
        <begin position="51"/>
        <end position="543"/>
    </location>
</feature>
<dbReference type="InterPro" id="IPR011989">
    <property type="entry name" value="ARM-like"/>
</dbReference>
<feature type="compositionally biased region" description="Basic and acidic residues" evidence="8">
    <location>
        <begin position="956"/>
        <end position="982"/>
    </location>
</feature>
<dbReference type="EMBL" id="LGRX02033440">
    <property type="protein sequence ID" value="KAK3241234.1"/>
    <property type="molecule type" value="Genomic_DNA"/>
</dbReference>
<dbReference type="AlphaFoldDB" id="A0AAE0BSS4"/>
<dbReference type="InterPro" id="IPR017105">
    <property type="entry name" value="AP3_complex_dsu"/>
</dbReference>
<dbReference type="Gene3D" id="1.25.10.10">
    <property type="entry name" value="Leucine-rich Repeat Variant"/>
    <property type="match status" value="1"/>
</dbReference>